<evidence type="ECO:0000256" key="1">
    <source>
        <dbReference type="SAM" id="MobiDB-lite"/>
    </source>
</evidence>
<comment type="caution">
    <text evidence="2">The sequence shown here is derived from an EMBL/GenBank/DDBJ whole genome shotgun (WGS) entry which is preliminary data.</text>
</comment>
<keyword evidence="3" id="KW-1185">Reference proteome</keyword>
<organism evidence="2 3">
    <name type="scientific">Mesorhabditis spiculigera</name>
    <dbReference type="NCBI Taxonomy" id="96644"/>
    <lineage>
        <taxon>Eukaryota</taxon>
        <taxon>Metazoa</taxon>
        <taxon>Ecdysozoa</taxon>
        <taxon>Nematoda</taxon>
        <taxon>Chromadorea</taxon>
        <taxon>Rhabditida</taxon>
        <taxon>Rhabditina</taxon>
        <taxon>Rhabditomorpha</taxon>
        <taxon>Rhabditoidea</taxon>
        <taxon>Rhabditidae</taxon>
        <taxon>Mesorhabditinae</taxon>
        <taxon>Mesorhabditis</taxon>
    </lineage>
</organism>
<protein>
    <submittedName>
        <fullName evidence="2">Uncharacterized protein</fullName>
    </submittedName>
</protein>
<evidence type="ECO:0000313" key="3">
    <source>
        <dbReference type="Proteomes" id="UP001177023"/>
    </source>
</evidence>
<dbReference type="EMBL" id="CATQJA010002701">
    <property type="protein sequence ID" value="CAJ0584823.1"/>
    <property type="molecule type" value="Genomic_DNA"/>
</dbReference>
<proteinExistence type="predicted"/>
<sequence>MTQTTQLATPTRKPTSPEARAAVVEKMKCLLGVFYSPSDLAPKSSDNSRAPQPAPPRNDPASAALLTKLREMQAGLRKKPRADLPLAQVSVAPEVLNAEPPCPRTDLRLNARYCTPNSQLVLLDLLREQLQRIQTARPALPMQFPEPLHSITAPPSSPALGAGNDSAETKASDEAVFWPNEYSACKIIDAPPPSPARLQLNGVNRLGHPVEPTNVSSHSIGTISDWPWPLSFTLRSESDTDDERDSLSSSSRHSCVCCSPNQWADSCSNMPSSPSAHSIESDSASPVPPMTPDSDDSWVTVSTLSARHLADEPCDCNICSGLTDTGYSSSTTSDASASSLSRSSSPCRCGGTITINSSRSTVTDLEASHLEAPVFFEAASPARLASRTYSEGVCDCTHCNAARLNTCTRSCCTTEEMFEPLIAQPSVSCRPSETASTVESEVRSILNQVVSDVVLETKEQTDDQLWSDLTEPGPPPQLSERPEDIKEDMRKLLEYKLASWNYFERMCAERVRSATAALASIDSDC</sequence>
<dbReference type="AlphaFoldDB" id="A0AA36G993"/>
<feature type="non-terminal residue" evidence="2">
    <location>
        <position position="1"/>
    </location>
</feature>
<feature type="region of interest" description="Disordered" evidence="1">
    <location>
        <begin position="269"/>
        <end position="298"/>
    </location>
</feature>
<dbReference type="Proteomes" id="UP001177023">
    <property type="component" value="Unassembled WGS sequence"/>
</dbReference>
<feature type="region of interest" description="Disordered" evidence="1">
    <location>
        <begin position="461"/>
        <end position="484"/>
    </location>
</feature>
<name>A0AA36G993_9BILA</name>
<reference evidence="2" key="1">
    <citation type="submission" date="2023-06" db="EMBL/GenBank/DDBJ databases">
        <authorList>
            <person name="Delattre M."/>
        </authorList>
    </citation>
    <scope>NUCLEOTIDE SEQUENCE</scope>
    <source>
        <strain evidence="2">AF72</strain>
    </source>
</reference>
<feature type="compositionally biased region" description="Polar residues" evidence="1">
    <location>
        <begin position="269"/>
        <end position="284"/>
    </location>
</feature>
<feature type="region of interest" description="Disordered" evidence="1">
    <location>
        <begin position="38"/>
        <end position="61"/>
    </location>
</feature>
<gene>
    <name evidence="2" type="ORF">MSPICULIGERA_LOCUS22863</name>
</gene>
<accession>A0AA36G993</accession>
<evidence type="ECO:0000313" key="2">
    <source>
        <dbReference type="EMBL" id="CAJ0584823.1"/>
    </source>
</evidence>